<keyword evidence="2" id="KW-1185">Reference proteome</keyword>
<evidence type="ECO:0000313" key="1">
    <source>
        <dbReference type="EMBL" id="MCO1335489.1"/>
    </source>
</evidence>
<protein>
    <submittedName>
        <fullName evidence="1">DUF6058 family natural product biosynthesis protein</fullName>
    </submittedName>
</protein>
<sequence length="210" mass="24393">MELVNYLNKHFLTREQLIQATQISEQQLQGYQSEGVMPKPSYQLNIQLNCNSFLGPHNQKQDTEYYAKGYCSWIGAIKVTANLEAIYRHFYDRYTAKLTQLHNLGYESNNPKLSSGIDEHIGEEWGYFIQGTYGLCTRSGLPEDIAAKELATMEINKLLEYDNLSQQQIQQLNYFVDLLDAHSSLFAPHERIKSSRHRLIDHVRQDFNLQ</sequence>
<organism evidence="1 2">
    <name type="scientific">Microbulbifer okhotskensis</name>
    <dbReference type="NCBI Taxonomy" id="2926617"/>
    <lineage>
        <taxon>Bacteria</taxon>
        <taxon>Pseudomonadati</taxon>
        <taxon>Pseudomonadota</taxon>
        <taxon>Gammaproteobacteria</taxon>
        <taxon>Cellvibrionales</taxon>
        <taxon>Microbulbiferaceae</taxon>
        <taxon>Microbulbifer</taxon>
    </lineage>
</organism>
<evidence type="ECO:0000313" key="2">
    <source>
        <dbReference type="Proteomes" id="UP001139028"/>
    </source>
</evidence>
<comment type="caution">
    <text evidence="1">The sequence shown here is derived from an EMBL/GenBank/DDBJ whole genome shotgun (WGS) entry which is preliminary data.</text>
</comment>
<gene>
    <name evidence="1" type="ORF">MO867_14210</name>
</gene>
<dbReference type="InterPro" id="IPR045694">
    <property type="entry name" value="DUF6058"/>
</dbReference>
<accession>A0A9X2J6K1</accession>
<dbReference type="Proteomes" id="UP001139028">
    <property type="component" value="Unassembled WGS sequence"/>
</dbReference>
<dbReference type="Pfam" id="PF19531">
    <property type="entry name" value="DUF6058"/>
    <property type="match status" value="1"/>
</dbReference>
<dbReference type="RefSeq" id="WP_252470102.1">
    <property type="nucleotide sequence ID" value="NZ_JALBWM010000065.1"/>
</dbReference>
<reference evidence="1" key="1">
    <citation type="journal article" date="2022" name="Arch. Microbiol.">
        <title>Microbulbifer okhotskensis sp. nov., isolated from a deep bottom sediment of the Okhotsk Sea.</title>
        <authorList>
            <person name="Romanenko L."/>
            <person name="Kurilenko V."/>
            <person name="Otstavnykh N."/>
            <person name="Velansky P."/>
            <person name="Isaeva M."/>
            <person name="Mikhailov V."/>
        </authorList>
    </citation>
    <scope>NUCLEOTIDE SEQUENCE</scope>
    <source>
        <strain evidence="1">OS29</strain>
    </source>
</reference>
<name>A0A9X2J6K1_9GAMM</name>
<dbReference type="AlphaFoldDB" id="A0A9X2J6K1"/>
<proteinExistence type="predicted"/>
<dbReference type="EMBL" id="JALBWM010000065">
    <property type="protein sequence ID" value="MCO1335489.1"/>
    <property type="molecule type" value="Genomic_DNA"/>
</dbReference>